<evidence type="ECO:0000313" key="2">
    <source>
        <dbReference type="EMBL" id="ALE52064.1"/>
    </source>
</evidence>
<dbReference type="OrthoDB" id="7066215at2"/>
<dbReference type="STRING" id="1705394.SP60_01700"/>
<dbReference type="InterPro" id="IPR024559">
    <property type="entry name" value="DUF3846"/>
</dbReference>
<name>A0A0M4NWD2_9GAMM</name>
<accession>A0A0M4NWD2</accession>
<sequence length="101" mass="11384">MSEQYNWPSSMLYHPTGDPINIKPIDNNESFGTDELETFIGGPIDHIKLDNGMLVINEQGKEMNLPLNDMASKNGYSLYGNLIFVPKIIQAEPVKFDIKNL</sequence>
<proteinExistence type="predicted"/>
<dbReference type="Proteomes" id="UP000058020">
    <property type="component" value="Chromosome"/>
</dbReference>
<evidence type="ECO:0000259" key="1">
    <source>
        <dbReference type="Pfam" id="PF12957"/>
    </source>
</evidence>
<keyword evidence="3" id="KW-1185">Reference proteome</keyword>
<dbReference type="RefSeq" id="WP_053950996.1">
    <property type="nucleotide sequence ID" value="NZ_CP010552.1"/>
</dbReference>
<dbReference type="KEGG" id="tho:SP60_01700"/>
<reference evidence="2 3" key="1">
    <citation type="journal article" date="2015" name="Genome Announc.">
        <title>Genome Sequence of 'Candidatus Thioglobus autotrophica' Strain EF1, a Chemoautotroph from the SUP05 Clade of Marine Gammaproteobacteria.</title>
        <authorList>
            <person name="Shah V."/>
            <person name="Morris R.M."/>
        </authorList>
    </citation>
    <scope>NUCLEOTIDE SEQUENCE [LARGE SCALE GENOMIC DNA]</scope>
    <source>
        <strain evidence="2 3">EF1</strain>
    </source>
</reference>
<evidence type="ECO:0000313" key="3">
    <source>
        <dbReference type="Proteomes" id="UP000058020"/>
    </source>
</evidence>
<dbReference type="Pfam" id="PF12957">
    <property type="entry name" value="DUF3846"/>
    <property type="match status" value="1"/>
</dbReference>
<dbReference type="AlphaFoldDB" id="A0A0M4NWD2"/>
<protein>
    <recommendedName>
        <fullName evidence="1">DUF3846 domain-containing protein</fullName>
    </recommendedName>
</protein>
<feature type="domain" description="DUF3846" evidence="1">
    <location>
        <begin position="14"/>
        <end position="85"/>
    </location>
</feature>
<organism evidence="2 3">
    <name type="scientific">Candidatus Thioglobus autotrophicus</name>
    <dbReference type="NCBI Taxonomy" id="1705394"/>
    <lineage>
        <taxon>Bacteria</taxon>
        <taxon>Pseudomonadati</taxon>
        <taxon>Pseudomonadota</taxon>
        <taxon>Gammaproteobacteria</taxon>
        <taxon>Candidatus Pseudothioglobaceae</taxon>
        <taxon>Candidatus Thioglobus</taxon>
    </lineage>
</organism>
<gene>
    <name evidence="2" type="ORF">SP60_01700</name>
</gene>
<dbReference type="EMBL" id="CP010552">
    <property type="protein sequence ID" value="ALE52064.1"/>
    <property type="molecule type" value="Genomic_DNA"/>
</dbReference>